<sequence length="290" mass="30128">MRLRQSVLCAACLTAVAATQRSASTTPGSCAAAIPAGVVHSDAPTDRAVMPVEHAATAGPLLPSTAPQFVSSPLFISAVLNSTNTFRREHNATAVVWNVTLAAYASSYLSGRDSACVFAHSGGPYGENIAIGFADVTSCVDAWGNERHLYDYSKPGFSEATGHFTQLVWKTTTSVGCGRTLCRGSSNGQINTGWFFVCEYWPRGNVIGEFATEVNRQIESGGGGGDGGRPESSFHGGSSTDQATGPPSSAVITGAVVVLVITVAAFCHDVFAAGANVHEHRGHFLQSLGT</sequence>
<dbReference type="InterPro" id="IPR001283">
    <property type="entry name" value="CRISP-related"/>
</dbReference>
<name>A0A167STF9_9HYPO</name>
<dbReference type="GO" id="GO:0005576">
    <property type="term" value="C:extracellular region"/>
    <property type="evidence" value="ECO:0007669"/>
    <property type="project" value="InterPro"/>
</dbReference>
<dbReference type="Pfam" id="PF00188">
    <property type="entry name" value="CAP"/>
    <property type="match status" value="1"/>
</dbReference>
<protein>
    <submittedName>
        <fullName evidence="4">Extracellular scp domain containing protein</fullName>
    </submittedName>
</protein>
<gene>
    <name evidence="4" type="ORF">SPI_06107</name>
</gene>
<reference evidence="4 5" key="1">
    <citation type="journal article" date="2016" name="Genome Biol. Evol.">
        <title>Divergent and convergent evolution of fungal pathogenicity.</title>
        <authorList>
            <person name="Shang Y."/>
            <person name="Xiao G."/>
            <person name="Zheng P."/>
            <person name="Cen K."/>
            <person name="Zhan S."/>
            <person name="Wang C."/>
        </authorList>
    </citation>
    <scope>NUCLEOTIDE SEQUENCE [LARGE SCALE GENOMIC DNA]</scope>
    <source>
        <strain evidence="4 5">RCEF 264</strain>
    </source>
</reference>
<evidence type="ECO:0000256" key="1">
    <source>
        <dbReference type="SAM" id="MobiDB-lite"/>
    </source>
</evidence>
<dbReference type="SMART" id="SM00198">
    <property type="entry name" value="SCP"/>
    <property type="match status" value="1"/>
</dbReference>
<dbReference type="InterPro" id="IPR014044">
    <property type="entry name" value="CAP_dom"/>
</dbReference>
<feature type="domain" description="SCP" evidence="3">
    <location>
        <begin position="74"/>
        <end position="208"/>
    </location>
</feature>
<dbReference type="OrthoDB" id="337038at2759"/>
<dbReference type="AlphaFoldDB" id="A0A167STF9"/>
<dbReference type="PRINTS" id="PR00837">
    <property type="entry name" value="V5TPXLIKE"/>
</dbReference>
<proteinExistence type="predicted"/>
<dbReference type="Proteomes" id="UP000076874">
    <property type="component" value="Unassembled WGS sequence"/>
</dbReference>
<dbReference type="STRING" id="1081102.A0A167STF9"/>
<keyword evidence="2" id="KW-0732">Signal</keyword>
<dbReference type="InterPro" id="IPR018244">
    <property type="entry name" value="Allrgn_V5/Tpx1_CS"/>
</dbReference>
<feature type="compositionally biased region" description="Polar residues" evidence="1">
    <location>
        <begin position="235"/>
        <end position="246"/>
    </location>
</feature>
<evidence type="ECO:0000313" key="4">
    <source>
        <dbReference type="EMBL" id="OAA59909.1"/>
    </source>
</evidence>
<evidence type="ECO:0000313" key="5">
    <source>
        <dbReference type="Proteomes" id="UP000076874"/>
    </source>
</evidence>
<dbReference type="PROSITE" id="PS01009">
    <property type="entry name" value="CRISP_1"/>
    <property type="match status" value="1"/>
</dbReference>
<organism evidence="4 5">
    <name type="scientific">Niveomyces insectorum RCEF 264</name>
    <dbReference type="NCBI Taxonomy" id="1081102"/>
    <lineage>
        <taxon>Eukaryota</taxon>
        <taxon>Fungi</taxon>
        <taxon>Dikarya</taxon>
        <taxon>Ascomycota</taxon>
        <taxon>Pezizomycotina</taxon>
        <taxon>Sordariomycetes</taxon>
        <taxon>Hypocreomycetidae</taxon>
        <taxon>Hypocreales</taxon>
        <taxon>Cordycipitaceae</taxon>
        <taxon>Niveomyces</taxon>
    </lineage>
</organism>
<evidence type="ECO:0000256" key="2">
    <source>
        <dbReference type="SAM" id="SignalP"/>
    </source>
</evidence>
<dbReference type="SUPFAM" id="SSF55797">
    <property type="entry name" value="PR-1-like"/>
    <property type="match status" value="1"/>
</dbReference>
<dbReference type="Gene3D" id="3.40.33.10">
    <property type="entry name" value="CAP"/>
    <property type="match status" value="1"/>
</dbReference>
<keyword evidence="5" id="KW-1185">Reference proteome</keyword>
<feature type="region of interest" description="Disordered" evidence="1">
    <location>
        <begin position="217"/>
        <end position="246"/>
    </location>
</feature>
<feature type="chain" id="PRO_5007892355" evidence="2">
    <location>
        <begin position="19"/>
        <end position="290"/>
    </location>
</feature>
<dbReference type="EMBL" id="AZHD01000010">
    <property type="protein sequence ID" value="OAA59909.1"/>
    <property type="molecule type" value="Genomic_DNA"/>
</dbReference>
<evidence type="ECO:0000259" key="3">
    <source>
        <dbReference type="SMART" id="SM00198"/>
    </source>
</evidence>
<comment type="caution">
    <text evidence="4">The sequence shown here is derived from an EMBL/GenBank/DDBJ whole genome shotgun (WGS) entry which is preliminary data.</text>
</comment>
<dbReference type="PANTHER" id="PTHR10334">
    <property type="entry name" value="CYSTEINE-RICH SECRETORY PROTEIN-RELATED"/>
    <property type="match status" value="1"/>
</dbReference>
<feature type="signal peptide" evidence="2">
    <location>
        <begin position="1"/>
        <end position="18"/>
    </location>
</feature>
<accession>A0A167STF9</accession>
<dbReference type="InterPro" id="IPR035940">
    <property type="entry name" value="CAP_sf"/>
</dbReference>